<evidence type="ECO:0000256" key="1">
    <source>
        <dbReference type="SAM" id="Coils"/>
    </source>
</evidence>
<accession>A0A0M0JCU0</accession>
<feature type="coiled-coil region" evidence="1">
    <location>
        <begin position="596"/>
        <end position="642"/>
    </location>
</feature>
<sequence length="940" mass="100853">MAHHSPRRASRGEATPSSSPWSALLQENLNADDVSSFLNSAIARKEAALLRSHDNPRERNMRHDHHVIYERPDSRESSRPGSPTYDDRRHATSPSVARAHQHYAETRLAVAADAAAAAEAAQVLATQRIVESQRSTAQWQQWVLKAQQAEAAAREESRRLSAQLERAAARHAEEFAAATRAREELRGQLELRQFALHHMTEARDAAQLRAERAEAELAAATARHAEQMSAAEAETHRQRSIAAEAQATAHAAIEQARAQAERAERAEIHAAAAERTCATLRLAVDSLQRAKDNLQLERDAALQNAANERNRGSVERAVLRKYVHEIESRIPELIGICEAKERECERVESAVTAQILRIETAAERQKLQSERTVGQLRGHVAELEGAILEQQVAHEREREQLHLAHQAALDEVREQLALAEAQNGLLRQQTQALSEVAQHLQVEVATTLSSFAVVEAELRDTEGALDEAGAAAAAAVAKELEYAAALDEIEAAQKALPIAFAPSAAFERCRGALLDAVHAQGQLASQTVAHLISCAADAEAMANLQARQQRAQHASQIAMLISSEVTNCDALARDLAGVERSLAERAEASTSHKTGLKTMNRELSETEAALLEHALESLRAALDEAREDAQHARESAERQAGETVSWAARAQAVQALGDANARAAASENAALIDGLAELDDAVRRASDAKSRAVVENGLLVRALLEDEEARTVLKANVLALQLRLDKERLEEDRDRLARANARASQQAAQQAALAKELRSLQRHLLGGPPPPQLTNLHQLTNLQRPAGYGTPYYDAALDTAPTTEHAAHEDGELWASLLGSGAPYTGAFAHDETDSQGGYGSRGDASEATDAPPIPPPLPRPSPRVSSGAPAQAPPAGLDEAGLAMAARIGFNVAGLASASGTLAALNEAVFATPATASRGAASVSRSSLTRGGGMIRPGH</sequence>
<comment type="caution">
    <text evidence="3">The sequence shown here is derived from an EMBL/GenBank/DDBJ whole genome shotgun (WGS) entry which is preliminary data.</text>
</comment>
<evidence type="ECO:0000313" key="4">
    <source>
        <dbReference type="Proteomes" id="UP000037460"/>
    </source>
</evidence>
<dbReference type="Proteomes" id="UP000037460">
    <property type="component" value="Unassembled WGS sequence"/>
</dbReference>
<reference evidence="4" key="1">
    <citation type="journal article" date="2015" name="PLoS Genet.">
        <title>Genome Sequence and Transcriptome Analyses of Chrysochromulina tobin: Metabolic Tools for Enhanced Algal Fitness in the Prominent Order Prymnesiales (Haptophyceae).</title>
        <authorList>
            <person name="Hovde B.T."/>
            <person name="Deodato C.R."/>
            <person name="Hunsperger H.M."/>
            <person name="Ryken S.A."/>
            <person name="Yost W."/>
            <person name="Jha R.K."/>
            <person name="Patterson J."/>
            <person name="Monnat R.J. Jr."/>
            <person name="Barlow S.B."/>
            <person name="Starkenburg S.R."/>
            <person name="Cattolico R.A."/>
        </authorList>
    </citation>
    <scope>NUCLEOTIDE SEQUENCE</scope>
    <source>
        <strain evidence="4">CCMP291</strain>
    </source>
</reference>
<feature type="region of interest" description="Disordered" evidence="2">
    <location>
        <begin position="825"/>
        <end position="876"/>
    </location>
</feature>
<keyword evidence="1" id="KW-0175">Coiled coil</keyword>
<dbReference type="EMBL" id="JWZX01003096">
    <property type="protein sequence ID" value="KOO24411.1"/>
    <property type="molecule type" value="Genomic_DNA"/>
</dbReference>
<protein>
    <submittedName>
        <fullName evidence="3">Uncharacterized protein</fullName>
    </submittedName>
</protein>
<feature type="compositionally biased region" description="Gly residues" evidence="2">
    <location>
        <begin position="931"/>
        <end position="940"/>
    </location>
</feature>
<feature type="coiled-coil region" evidence="1">
    <location>
        <begin position="719"/>
        <end position="749"/>
    </location>
</feature>
<feature type="compositionally biased region" description="Low complexity" evidence="2">
    <location>
        <begin position="241"/>
        <end position="258"/>
    </location>
</feature>
<keyword evidence="4" id="KW-1185">Reference proteome</keyword>
<feature type="region of interest" description="Disordered" evidence="2">
    <location>
        <begin position="231"/>
        <end position="260"/>
    </location>
</feature>
<dbReference type="AlphaFoldDB" id="A0A0M0JCU0"/>
<evidence type="ECO:0000256" key="2">
    <source>
        <dbReference type="SAM" id="MobiDB-lite"/>
    </source>
</evidence>
<feature type="compositionally biased region" description="Low complexity" evidence="2">
    <location>
        <begin position="917"/>
        <end position="928"/>
    </location>
</feature>
<feature type="region of interest" description="Disordered" evidence="2">
    <location>
        <begin position="49"/>
        <end position="95"/>
    </location>
</feature>
<gene>
    <name evidence="3" type="ORF">Ctob_004357</name>
</gene>
<name>A0A0M0JCU0_9EUKA</name>
<feature type="compositionally biased region" description="Pro residues" evidence="2">
    <location>
        <begin position="852"/>
        <end position="862"/>
    </location>
</feature>
<feature type="compositionally biased region" description="Basic and acidic residues" evidence="2">
    <location>
        <begin position="49"/>
        <end position="78"/>
    </location>
</feature>
<organism evidence="3 4">
    <name type="scientific">Chrysochromulina tobinii</name>
    <dbReference type="NCBI Taxonomy" id="1460289"/>
    <lineage>
        <taxon>Eukaryota</taxon>
        <taxon>Haptista</taxon>
        <taxon>Haptophyta</taxon>
        <taxon>Prymnesiophyceae</taxon>
        <taxon>Prymnesiales</taxon>
        <taxon>Chrysochromulinaceae</taxon>
        <taxon>Chrysochromulina</taxon>
    </lineage>
</organism>
<feature type="coiled-coil region" evidence="1">
    <location>
        <begin position="402"/>
        <end position="429"/>
    </location>
</feature>
<evidence type="ECO:0000313" key="3">
    <source>
        <dbReference type="EMBL" id="KOO24411.1"/>
    </source>
</evidence>
<feature type="region of interest" description="Disordered" evidence="2">
    <location>
        <begin position="917"/>
        <end position="940"/>
    </location>
</feature>
<feature type="region of interest" description="Disordered" evidence="2">
    <location>
        <begin position="1"/>
        <end position="21"/>
    </location>
</feature>
<proteinExistence type="predicted"/>